<keyword evidence="13" id="KW-1185">Reference proteome</keyword>
<dbReference type="Pfam" id="PF16916">
    <property type="entry name" value="ZT_dimer"/>
    <property type="match status" value="1"/>
</dbReference>
<name>A0AA41PW25_9ACTN</name>
<feature type="transmembrane region" description="Helical" evidence="9">
    <location>
        <begin position="239"/>
        <end position="256"/>
    </location>
</feature>
<keyword evidence="3" id="KW-0813">Transport</keyword>
<feature type="transmembrane region" description="Helical" evidence="9">
    <location>
        <begin position="215"/>
        <end position="233"/>
    </location>
</feature>
<dbReference type="Gene3D" id="1.20.1510.10">
    <property type="entry name" value="Cation efflux protein transmembrane domain"/>
    <property type="match status" value="1"/>
</dbReference>
<feature type="compositionally biased region" description="Basic and acidic residues" evidence="8">
    <location>
        <begin position="18"/>
        <end position="34"/>
    </location>
</feature>
<comment type="subcellular location">
    <subcellularLocation>
        <location evidence="1">Membrane</location>
        <topology evidence="1">Multi-pass membrane protein</topology>
    </subcellularLocation>
</comment>
<comment type="similarity">
    <text evidence="2">Belongs to the cation diffusion facilitator (CDF) transporter (TC 2.A.4) family. SLC30A subfamily.</text>
</comment>
<keyword evidence="7 9" id="KW-0472">Membrane</keyword>
<keyword evidence="5 9" id="KW-1133">Transmembrane helix</keyword>
<feature type="domain" description="Cation efflux protein cytoplasmic" evidence="11">
    <location>
        <begin position="283"/>
        <end position="342"/>
    </location>
</feature>
<keyword evidence="4 9" id="KW-0812">Transmembrane</keyword>
<evidence type="ECO:0000256" key="1">
    <source>
        <dbReference type="ARBA" id="ARBA00004141"/>
    </source>
</evidence>
<dbReference type="SUPFAM" id="SSF161111">
    <property type="entry name" value="Cation efflux protein transmembrane domain-like"/>
    <property type="match status" value="1"/>
</dbReference>
<evidence type="ECO:0000256" key="6">
    <source>
        <dbReference type="ARBA" id="ARBA00023065"/>
    </source>
</evidence>
<evidence type="ECO:0000256" key="7">
    <source>
        <dbReference type="ARBA" id="ARBA00023136"/>
    </source>
</evidence>
<dbReference type="Proteomes" id="UP001165378">
    <property type="component" value="Unassembled WGS sequence"/>
</dbReference>
<dbReference type="GO" id="GO:0005886">
    <property type="term" value="C:plasma membrane"/>
    <property type="evidence" value="ECO:0007669"/>
    <property type="project" value="TreeGrafter"/>
</dbReference>
<feature type="transmembrane region" description="Helical" evidence="9">
    <location>
        <begin position="106"/>
        <end position="124"/>
    </location>
</feature>
<dbReference type="RefSeq" id="WP_235051098.1">
    <property type="nucleotide sequence ID" value="NZ_JAKFHA010000003.1"/>
</dbReference>
<evidence type="ECO:0000313" key="12">
    <source>
        <dbReference type="EMBL" id="MCF2526943.1"/>
    </source>
</evidence>
<dbReference type="Pfam" id="PF01545">
    <property type="entry name" value="Cation_efflux"/>
    <property type="match status" value="1"/>
</dbReference>
<dbReference type="InterPro" id="IPR027470">
    <property type="entry name" value="Cation_efflux_CTD"/>
</dbReference>
<evidence type="ECO:0000256" key="2">
    <source>
        <dbReference type="ARBA" id="ARBA00008873"/>
    </source>
</evidence>
<evidence type="ECO:0000259" key="11">
    <source>
        <dbReference type="Pfam" id="PF16916"/>
    </source>
</evidence>
<sequence>MTTAPTPPPGAAAPHGPADGHGHDHGDHDHDDRKHGHGHSHSPGHSHSHGHGHGGGHAGHSHGVTADADRRYLTAALVLIAGYMAVEVVIGVMARSLALITDAGHMLTDAVSIVLALVAMRLAARPARGRWTYGLKRAEIISAQINGITFLLLVVWFTYEAIHRLIDPPDVKGGLVVVTAVTGIAVNVAAAWLISRANRSSLNVEGAYQHILNDMWAFIITTISGVIVLTTGFARADAIASLVVAALMLKAGLMLVRESWRILLEAAPAGLDPDRVGGELALQDGVSEVHDLHIWTITSGFPALSAHVLVDAGHDCHAVRDRMERILRERWQIEHTTLQVDHAQPGVWEIAAGPGPDGTASGDPSHCADPHGAVHRADRTTMPVPGQAAAAAAPAE</sequence>
<proteinExistence type="inferred from homology"/>
<dbReference type="InterPro" id="IPR027469">
    <property type="entry name" value="Cation_efflux_TMD_sf"/>
</dbReference>
<feature type="transmembrane region" description="Helical" evidence="9">
    <location>
        <begin position="72"/>
        <end position="94"/>
    </location>
</feature>
<dbReference type="PANTHER" id="PTHR11562">
    <property type="entry name" value="CATION EFFLUX PROTEIN/ ZINC TRANSPORTER"/>
    <property type="match status" value="1"/>
</dbReference>
<feature type="domain" description="Cation efflux protein transmembrane" evidence="10">
    <location>
        <begin position="73"/>
        <end position="264"/>
    </location>
</feature>
<evidence type="ECO:0000256" key="4">
    <source>
        <dbReference type="ARBA" id="ARBA00022692"/>
    </source>
</evidence>
<accession>A0AA41PW25</accession>
<feature type="region of interest" description="Disordered" evidence="8">
    <location>
        <begin position="352"/>
        <end position="396"/>
    </location>
</feature>
<evidence type="ECO:0000259" key="10">
    <source>
        <dbReference type="Pfam" id="PF01545"/>
    </source>
</evidence>
<reference evidence="12" key="1">
    <citation type="submission" date="2022-01" db="EMBL/GenBank/DDBJ databases">
        <title>Genome-Based Taxonomic Classification of the Phylum Actinobacteria.</title>
        <authorList>
            <person name="Gao Y."/>
        </authorList>
    </citation>
    <scope>NUCLEOTIDE SEQUENCE</scope>
    <source>
        <strain evidence="12">KLBMP 8922</strain>
    </source>
</reference>
<organism evidence="12 13">
    <name type="scientific">Yinghuangia soli</name>
    <dbReference type="NCBI Taxonomy" id="2908204"/>
    <lineage>
        <taxon>Bacteria</taxon>
        <taxon>Bacillati</taxon>
        <taxon>Actinomycetota</taxon>
        <taxon>Actinomycetes</taxon>
        <taxon>Kitasatosporales</taxon>
        <taxon>Streptomycetaceae</taxon>
        <taxon>Yinghuangia</taxon>
    </lineage>
</organism>
<dbReference type="InterPro" id="IPR058533">
    <property type="entry name" value="Cation_efflux_TM"/>
</dbReference>
<protein>
    <submittedName>
        <fullName evidence="12">Cation diffusion facilitator family transporter</fullName>
    </submittedName>
</protein>
<dbReference type="EMBL" id="JAKFHA010000003">
    <property type="protein sequence ID" value="MCF2526943.1"/>
    <property type="molecule type" value="Genomic_DNA"/>
</dbReference>
<feature type="transmembrane region" description="Helical" evidence="9">
    <location>
        <begin position="145"/>
        <end position="162"/>
    </location>
</feature>
<dbReference type="PANTHER" id="PTHR11562:SF17">
    <property type="entry name" value="RE54080P-RELATED"/>
    <property type="match status" value="1"/>
</dbReference>
<evidence type="ECO:0000313" key="13">
    <source>
        <dbReference type="Proteomes" id="UP001165378"/>
    </source>
</evidence>
<evidence type="ECO:0000256" key="9">
    <source>
        <dbReference type="SAM" id="Phobius"/>
    </source>
</evidence>
<dbReference type="GO" id="GO:0005385">
    <property type="term" value="F:zinc ion transmembrane transporter activity"/>
    <property type="evidence" value="ECO:0007669"/>
    <property type="project" value="TreeGrafter"/>
</dbReference>
<feature type="compositionally biased region" description="Basic residues" evidence="8">
    <location>
        <begin position="35"/>
        <end position="54"/>
    </location>
</feature>
<comment type="caution">
    <text evidence="12">The sequence shown here is derived from an EMBL/GenBank/DDBJ whole genome shotgun (WGS) entry which is preliminary data.</text>
</comment>
<dbReference type="InterPro" id="IPR002524">
    <property type="entry name" value="Cation_efflux"/>
</dbReference>
<feature type="compositionally biased region" description="Pro residues" evidence="8">
    <location>
        <begin position="1"/>
        <end position="11"/>
    </location>
</feature>
<evidence type="ECO:0000256" key="8">
    <source>
        <dbReference type="SAM" id="MobiDB-lite"/>
    </source>
</evidence>
<feature type="region of interest" description="Disordered" evidence="8">
    <location>
        <begin position="1"/>
        <end position="63"/>
    </location>
</feature>
<keyword evidence="6" id="KW-0406">Ion transport</keyword>
<evidence type="ECO:0000256" key="3">
    <source>
        <dbReference type="ARBA" id="ARBA00022448"/>
    </source>
</evidence>
<dbReference type="NCBIfam" id="TIGR01297">
    <property type="entry name" value="CDF"/>
    <property type="match status" value="1"/>
</dbReference>
<dbReference type="InterPro" id="IPR050681">
    <property type="entry name" value="CDF/SLC30A"/>
</dbReference>
<dbReference type="SUPFAM" id="SSF160240">
    <property type="entry name" value="Cation efflux protein cytoplasmic domain-like"/>
    <property type="match status" value="1"/>
</dbReference>
<dbReference type="InterPro" id="IPR036837">
    <property type="entry name" value="Cation_efflux_CTD_sf"/>
</dbReference>
<dbReference type="AlphaFoldDB" id="A0AA41PW25"/>
<gene>
    <name evidence="12" type="ORF">LZ495_06885</name>
</gene>
<feature type="transmembrane region" description="Helical" evidence="9">
    <location>
        <begin position="174"/>
        <end position="194"/>
    </location>
</feature>
<evidence type="ECO:0000256" key="5">
    <source>
        <dbReference type="ARBA" id="ARBA00022989"/>
    </source>
</evidence>